<accession>A0A1G6XIT8</accession>
<dbReference type="STRING" id="659014.SAMN04487996_102158"/>
<organism evidence="2 3">
    <name type="scientific">Dyadobacter soli</name>
    <dbReference type="NCBI Taxonomy" id="659014"/>
    <lineage>
        <taxon>Bacteria</taxon>
        <taxon>Pseudomonadati</taxon>
        <taxon>Bacteroidota</taxon>
        <taxon>Cytophagia</taxon>
        <taxon>Cytophagales</taxon>
        <taxon>Spirosomataceae</taxon>
        <taxon>Dyadobacter</taxon>
    </lineage>
</organism>
<sequence>MYSFVTSRLLFLYMKSVYSILLLILLSAYAQASHLRGGEILASHVSGQTYNIKVRLYLDVENGEGAVNALNLVTVCMGDGAVKDLPRTSIRAITNKVSVGEFQVSYTFPTSGIYQLSLALDNRTGQILNLPDSQFTPQFLWTVLDTQQQNSTPVLPNLEFEAGVRQIFSVDLKPTVADNDSITIRVARLSKPSPGTCGVRMLDHSYLFPNEISASGTFKIDAVQKKLVWTAPEVVGNYLFAMVVTEWRDGAKISESYREGMVTVIDRPGETVAVPPYESSEYGGVITSTPVVSSSEVTMAIQAYPVPTESFVTVKAYSKQRAIIRLQLIDMNGRVLTEIASKVPEIAVQEEFDMRNLASGMYLIRASNAKDSVTQKVLR</sequence>
<evidence type="ECO:0000313" key="3">
    <source>
        <dbReference type="Proteomes" id="UP000198748"/>
    </source>
</evidence>
<dbReference type="Proteomes" id="UP000198748">
    <property type="component" value="Unassembled WGS sequence"/>
</dbReference>
<dbReference type="Pfam" id="PF18962">
    <property type="entry name" value="Por_Secre_tail"/>
    <property type="match status" value="1"/>
</dbReference>
<reference evidence="3" key="1">
    <citation type="submission" date="2016-10" db="EMBL/GenBank/DDBJ databases">
        <authorList>
            <person name="Varghese N."/>
            <person name="Submissions S."/>
        </authorList>
    </citation>
    <scope>NUCLEOTIDE SEQUENCE [LARGE SCALE GENOMIC DNA]</scope>
    <source>
        <strain evidence="3">DSM 25329</strain>
    </source>
</reference>
<keyword evidence="3" id="KW-1185">Reference proteome</keyword>
<evidence type="ECO:0000313" key="2">
    <source>
        <dbReference type="EMBL" id="SDD77265.1"/>
    </source>
</evidence>
<dbReference type="InterPro" id="IPR026444">
    <property type="entry name" value="Secre_tail"/>
</dbReference>
<proteinExistence type="predicted"/>
<evidence type="ECO:0000259" key="1">
    <source>
        <dbReference type="Pfam" id="PF18962"/>
    </source>
</evidence>
<dbReference type="EMBL" id="FNAN01000002">
    <property type="protein sequence ID" value="SDD77265.1"/>
    <property type="molecule type" value="Genomic_DNA"/>
</dbReference>
<dbReference type="AlphaFoldDB" id="A0A1G6XIT8"/>
<name>A0A1G6XIT8_9BACT</name>
<feature type="domain" description="Secretion system C-terminal sorting" evidence="1">
    <location>
        <begin position="304"/>
        <end position="377"/>
    </location>
</feature>
<gene>
    <name evidence="2" type="ORF">SAMN04487996_102158</name>
</gene>
<protein>
    <submittedName>
        <fullName evidence="2">Por secretion system C-terminal sorting domain-containing protein</fullName>
    </submittedName>
</protein>
<dbReference type="NCBIfam" id="TIGR04183">
    <property type="entry name" value="Por_Secre_tail"/>
    <property type="match status" value="1"/>
</dbReference>